<name>A0ABQ8D2F2_BRANA</name>
<proteinExistence type="predicted"/>
<protein>
    <submittedName>
        <fullName evidence="1">Uncharacterized protein</fullName>
    </submittedName>
</protein>
<dbReference type="Proteomes" id="UP000824890">
    <property type="component" value="Unassembled WGS sequence"/>
</dbReference>
<accession>A0ABQ8D2F2</accession>
<feature type="non-terminal residue" evidence="1">
    <location>
        <position position="43"/>
    </location>
</feature>
<keyword evidence="2" id="KW-1185">Reference proteome</keyword>
<evidence type="ECO:0000313" key="1">
    <source>
        <dbReference type="EMBL" id="KAH0922626.1"/>
    </source>
</evidence>
<comment type="caution">
    <text evidence="1">The sequence shown here is derived from an EMBL/GenBank/DDBJ whole genome shotgun (WGS) entry which is preliminary data.</text>
</comment>
<gene>
    <name evidence="1" type="ORF">HID58_022644</name>
</gene>
<sequence>MRLFKSADSPTNLCILAAAVKHMTEEEIKAAIHTNPESLSLRH</sequence>
<dbReference type="EMBL" id="JAGKQM010000006">
    <property type="protein sequence ID" value="KAH0922626.1"/>
    <property type="molecule type" value="Genomic_DNA"/>
</dbReference>
<reference evidence="1 2" key="1">
    <citation type="submission" date="2021-05" db="EMBL/GenBank/DDBJ databases">
        <title>Genome Assembly of Synthetic Allotetraploid Brassica napus Reveals Homoeologous Exchanges between Subgenomes.</title>
        <authorList>
            <person name="Davis J.T."/>
        </authorList>
    </citation>
    <scope>NUCLEOTIDE SEQUENCE [LARGE SCALE GENOMIC DNA]</scope>
    <source>
        <strain evidence="2">cv. Da-Ae</strain>
        <tissue evidence="1">Seedling</tissue>
    </source>
</reference>
<organism evidence="1 2">
    <name type="scientific">Brassica napus</name>
    <name type="common">Rape</name>
    <dbReference type="NCBI Taxonomy" id="3708"/>
    <lineage>
        <taxon>Eukaryota</taxon>
        <taxon>Viridiplantae</taxon>
        <taxon>Streptophyta</taxon>
        <taxon>Embryophyta</taxon>
        <taxon>Tracheophyta</taxon>
        <taxon>Spermatophyta</taxon>
        <taxon>Magnoliopsida</taxon>
        <taxon>eudicotyledons</taxon>
        <taxon>Gunneridae</taxon>
        <taxon>Pentapetalae</taxon>
        <taxon>rosids</taxon>
        <taxon>malvids</taxon>
        <taxon>Brassicales</taxon>
        <taxon>Brassicaceae</taxon>
        <taxon>Brassiceae</taxon>
        <taxon>Brassica</taxon>
    </lineage>
</organism>
<evidence type="ECO:0000313" key="2">
    <source>
        <dbReference type="Proteomes" id="UP000824890"/>
    </source>
</evidence>